<organism evidence="1 2">
    <name type="scientific">Enterobacter hormaechei</name>
    <dbReference type="NCBI Taxonomy" id="158836"/>
    <lineage>
        <taxon>Bacteria</taxon>
        <taxon>Pseudomonadati</taxon>
        <taxon>Pseudomonadota</taxon>
        <taxon>Gammaproteobacteria</taxon>
        <taxon>Enterobacterales</taxon>
        <taxon>Enterobacteriaceae</taxon>
        <taxon>Enterobacter</taxon>
        <taxon>Enterobacter cloacae complex</taxon>
    </lineage>
</organism>
<feature type="non-terminal residue" evidence="1">
    <location>
        <position position="57"/>
    </location>
</feature>
<accession>A0ABD4K3J9</accession>
<dbReference type="InterPro" id="IPR036380">
    <property type="entry name" value="Isochorismatase-like_sf"/>
</dbReference>
<dbReference type="EMBL" id="JADIXG010000179">
    <property type="protein sequence ID" value="MBF1972820.1"/>
    <property type="molecule type" value="Genomic_DNA"/>
</dbReference>
<name>A0ABD4K3J9_9ENTR</name>
<gene>
    <name evidence="1" type="ORF">ISX34_23705</name>
</gene>
<sequence>MTQSIFQAQPFELPFDPRTTALVMIDMQRDFVEAGGFGEALGNDVSLVRTAIAPCTE</sequence>
<proteinExistence type="predicted"/>
<dbReference type="AlphaFoldDB" id="A0ABD4K3J9"/>
<evidence type="ECO:0000313" key="1">
    <source>
        <dbReference type="EMBL" id="MBF1972820.1"/>
    </source>
</evidence>
<reference evidence="1 2" key="1">
    <citation type="submission" date="2020-10" db="EMBL/GenBank/DDBJ databases">
        <title>Genomic surveiliance of eskapee pathogens from blood stream infections in KZN.</title>
        <authorList>
            <person name="Hetsa B.A."/>
            <person name="Amoako D.G."/>
            <person name="Akebe A.L.K."/>
            <person name="Essack S."/>
        </authorList>
    </citation>
    <scope>NUCLEOTIDE SEQUENCE [LARGE SCALE GENOMIC DNA]</scope>
    <source>
        <strain evidence="1 2">E6</strain>
    </source>
</reference>
<dbReference type="Gene3D" id="3.40.50.850">
    <property type="entry name" value="Isochorismatase-like"/>
    <property type="match status" value="1"/>
</dbReference>
<dbReference type="GO" id="GO:0016787">
    <property type="term" value="F:hydrolase activity"/>
    <property type="evidence" value="ECO:0007669"/>
    <property type="project" value="UniProtKB-KW"/>
</dbReference>
<comment type="caution">
    <text evidence="1">The sequence shown here is derived from an EMBL/GenBank/DDBJ whole genome shotgun (WGS) entry which is preliminary data.</text>
</comment>
<dbReference type="SUPFAM" id="SSF52499">
    <property type="entry name" value="Isochorismatase-like hydrolases"/>
    <property type="match status" value="1"/>
</dbReference>
<evidence type="ECO:0000313" key="2">
    <source>
        <dbReference type="Proteomes" id="UP000662438"/>
    </source>
</evidence>
<protein>
    <submittedName>
        <fullName evidence="1">Cysteine hydrolase</fullName>
    </submittedName>
</protein>
<dbReference type="Proteomes" id="UP000662438">
    <property type="component" value="Unassembled WGS sequence"/>
</dbReference>
<keyword evidence="1" id="KW-0378">Hydrolase</keyword>